<accession>W2XZM7</accession>
<name>W2XZM7_PHYNI</name>
<gene>
    <name evidence="1" type="ORF">F442_22412</name>
</gene>
<reference evidence="1 2" key="1">
    <citation type="submission" date="2013-11" db="EMBL/GenBank/DDBJ databases">
        <title>The Genome Sequence of Phytophthora parasitica P10297.</title>
        <authorList>
            <consortium name="The Broad Institute Genomics Platform"/>
            <person name="Russ C."/>
            <person name="Tyler B."/>
            <person name="Panabieres F."/>
            <person name="Shan W."/>
            <person name="Tripathy S."/>
            <person name="Grunwald N."/>
            <person name="Machado M."/>
            <person name="Johnson C.S."/>
            <person name="Walker B."/>
            <person name="Young S.K."/>
            <person name="Zeng Q."/>
            <person name="Gargeya S."/>
            <person name="Fitzgerald M."/>
            <person name="Haas B."/>
            <person name="Abouelleil A."/>
            <person name="Allen A.W."/>
            <person name="Alvarado L."/>
            <person name="Arachchi H.M."/>
            <person name="Berlin A.M."/>
            <person name="Chapman S.B."/>
            <person name="Gainer-Dewar J."/>
            <person name="Goldberg J."/>
            <person name="Griggs A."/>
            <person name="Gujja S."/>
            <person name="Hansen M."/>
            <person name="Howarth C."/>
            <person name="Imamovic A."/>
            <person name="Ireland A."/>
            <person name="Larimer J."/>
            <person name="McCowan C."/>
            <person name="Murphy C."/>
            <person name="Pearson M."/>
            <person name="Poon T.W."/>
            <person name="Priest M."/>
            <person name="Roberts A."/>
            <person name="Saif S."/>
            <person name="Shea T."/>
            <person name="Sisk P."/>
            <person name="Sykes S."/>
            <person name="Wortman J."/>
            <person name="Nusbaum C."/>
            <person name="Birren B."/>
        </authorList>
    </citation>
    <scope>NUCLEOTIDE SEQUENCE [LARGE SCALE GENOMIC DNA]</scope>
    <source>
        <strain evidence="1 2">P10297</strain>
    </source>
</reference>
<dbReference type="EMBL" id="ANIY01004875">
    <property type="protein sequence ID" value="ETP28300.1"/>
    <property type="molecule type" value="Genomic_DNA"/>
</dbReference>
<sequence>MEPMYRSTKCFHLWHTMPLVTANTCSTQLCRTSATRVCSRK</sequence>
<proteinExistence type="predicted"/>
<dbReference type="AlphaFoldDB" id="W2XZM7"/>
<dbReference type="Proteomes" id="UP000018948">
    <property type="component" value="Unassembled WGS sequence"/>
</dbReference>
<protein>
    <submittedName>
        <fullName evidence="1">Uncharacterized protein</fullName>
    </submittedName>
</protein>
<evidence type="ECO:0000313" key="1">
    <source>
        <dbReference type="EMBL" id="ETP28300.1"/>
    </source>
</evidence>
<evidence type="ECO:0000313" key="2">
    <source>
        <dbReference type="Proteomes" id="UP000018948"/>
    </source>
</evidence>
<comment type="caution">
    <text evidence="1">The sequence shown here is derived from an EMBL/GenBank/DDBJ whole genome shotgun (WGS) entry which is preliminary data.</text>
</comment>
<organism evidence="1 2">
    <name type="scientific">Phytophthora nicotianae P10297</name>
    <dbReference type="NCBI Taxonomy" id="1317064"/>
    <lineage>
        <taxon>Eukaryota</taxon>
        <taxon>Sar</taxon>
        <taxon>Stramenopiles</taxon>
        <taxon>Oomycota</taxon>
        <taxon>Peronosporomycetes</taxon>
        <taxon>Peronosporales</taxon>
        <taxon>Peronosporaceae</taxon>
        <taxon>Phytophthora</taxon>
    </lineage>
</organism>